<dbReference type="PANTHER" id="PTHR11733:SF240">
    <property type="entry name" value="GH14155P-RELATED"/>
    <property type="match status" value="1"/>
</dbReference>
<dbReference type="OrthoDB" id="6696837at2759"/>
<dbReference type="InterPro" id="IPR008753">
    <property type="entry name" value="Peptidase_M13_N"/>
</dbReference>
<organism evidence="12 13">
    <name type="scientific">Musca domestica</name>
    <name type="common">House fly</name>
    <dbReference type="NCBI Taxonomy" id="7370"/>
    <lineage>
        <taxon>Eukaryota</taxon>
        <taxon>Metazoa</taxon>
        <taxon>Ecdysozoa</taxon>
        <taxon>Arthropoda</taxon>
        <taxon>Hexapoda</taxon>
        <taxon>Insecta</taxon>
        <taxon>Pterygota</taxon>
        <taxon>Neoptera</taxon>
        <taxon>Endopterygota</taxon>
        <taxon>Diptera</taxon>
        <taxon>Brachycera</taxon>
        <taxon>Muscomorpha</taxon>
        <taxon>Muscoidea</taxon>
        <taxon>Muscidae</taxon>
        <taxon>Musca</taxon>
    </lineage>
</organism>
<comment type="similarity">
    <text evidence="3">Belongs to the peptidase M13 family.</text>
</comment>
<dbReference type="InterPro" id="IPR042089">
    <property type="entry name" value="Peptidase_M13_dom_2"/>
</dbReference>
<keyword evidence="6" id="KW-0378">Hydrolase</keyword>
<dbReference type="Gene3D" id="3.40.390.10">
    <property type="entry name" value="Collagenase (Catalytic Domain)"/>
    <property type="match status" value="2"/>
</dbReference>
<keyword evidence="12" id="KW-1185">Reference proteome</keyword>
<accession>A0A9J7IAH5</accession>
<dbReference type="InterPro" id="IPR024079">
    <property type="entry name" value="MetalloPept_cat_dom_sf"/>
</dbReference>
<keyword evidence="8" id="KW-0482">Metalloprotease</keyword>
<feature type="domain" description="Peptidase M13 C-terminal" evidence="10">
    <location>
        <begin position="557"/>
        <end position="764"/>
    </location>
</feature>
<evidence type="ECO:0000256" key="4">
    <source>
        <dbReference type="ARBA" id="ARBA00022670"/>
    </source>
</evidence>
<dbReference type="Pfam" id="PF05649">
    <property type="entry name" value="Peptidase_M13_N"/>
    <property type="match status" value="1"/>
</dbReference>
<dbReference type="InterPro" id="IPR018497">
    <property type="entry name" value="Peptidase_M13_C"/>
</dbReference>
<evidence type="ECO:0000313" key="12">
    <source>
        <dbReference type="Proteomes" id="UP001652621"/>
    </source>
</evidence>
<evidence type="ECO:0000256" key="1">
    <source>
        <dbReference type="ARBA" id="ARBA00001947"/>
    </source>
</evidence>
<name>A0A9J7IAH5_MUSDO</name>
<evidence type="ECO:0000256" key="8">
    <source>
        <dbReference type="ARBA" id="ARBA00023049"/>
    </source>
</evidence>
<dbReference type="Gene3D" id="1.10.1380.10">
    <property type="entry name" value="Neutral endopeptidase , domain2"/>
    <property type="match status" value="2"/>
</dbReference>
<comment type="cofactor">
    <cofactor evidence="1">
        <name>Zn(2+)</name>
        <dbReference type="ChEBI" id="CHEBI:29105"/>
    </cofactor>
</comment>
<evidence type="ECO:0000256" key="3">
    <source>
        <dbReference type="ARBA" id="ARBA00007357"/>
    </source>
</evidence>
<dbReference type="InterPro" id="IPR000718">
    <property type="entry name" value="Peptidase_M13"/>
</dbReference>
<feature type="compositionally biased region" description="Acidic residues" evidence="9">
    <location>
        <begin position="309"/>
        <end position="322"/>
    </location>
</feature>
<evidence type="ECO:0000256" key="7">
    <source>
        <dbReference type="ARBA" id="ARBA00022833"/>
    </source>
</evidence>
<gene>
    <name evidence="13" type="primary">LOC101890275</name>
</gene>
<keyword evidence="7" id="KW-0862">Zinc</keyword>
<comment type="subcellular location">
    <subcellularLocation>
        <location evidence="2">Cell membrane</location>
        <topology evidence="2">Single-pass type II membrane protein</topology>
    </subcellularLocation>
</comment>
<proteinExistence type="inferred from homology"/>
<keyword evidence="5" id="KW-0479">Metal-binding</keyword>
<dbReference type="PROSITE" id="PS51885">
    <property type="entry name" value="NEPRILYSIN"/>
    <property type="match status" value="1"/>
</dbReference>
<evidence type="ECO:0000256" key="2">
    <source>
        <dbReference type="ARBA" id="ARBA00004401"/>
    </source>
</evidence>
<dbReference type="VEuPathDB" id="VectorBase:MDOMA2_018916"/>
<dbReference type="VEuPathDB" id="VectorBase:MDOA005845"/>
<dbReference type="PANTHER" id="PTHR11733">
    <property type="entry name" value="ZINC METALLOPROTEASE FAMILY M13 NEPRILYSIN-RELATED"/>
    <property type="match status" value="1"/>
</dbReference>
<reference evidence="13" key="1">
    <citation type="submission" date="2025-08" db="UniProtKB">
        <authorList>
            <consortium name="RefSeq"/>
        </authorList>
    </citation>
    <scope>IDENTIFICATION</scope>
    <source>
        <strain evidence="13">Aabys</strain>
        <tissue evidence="13">Whole body</tissue>
    </source>
</reference>
<feature type="domain" description="Peptidase M13 N-terminal" evidence="11">
    <location>
        <begin position="102"/>
        <end position="475"/>
    </location>
</feature>
<evidence type="ECO:0000256" key="9">
    <source>
        <dbReference type="SAM" id="MobiDB-lite"/>
    </source>
</evidence>
<keyword evidence="4" id="KW-0645">Protease</keyword>
<feature type="region of interest" description="Disordered" evidence="9">
    <location>
        <begin position="307"/>
        <end position="347"/>
    </location>
</feature>
<dbReference type="SUPFAM" id="SSF55486">
    <property type="entry name" value="Metalloproteases ('zincins'), catalytic domain"/>
    <property type="match status" value="1"/>
</dbReference>
<evidence type="ECO:0000256" key="5">
    <source>
        <dbReference type="ARBA" id="ARBA00022723"/>
    </source>
</evidence>
<evidence type="ECO:0000256" key="6">
    <source>
        <dbReference type="ARBA" id="ARBA00022801"/>
    </source>
</evidence>
<evidence type="ECO:0000259" key="11">
    <source>
        <dbReference type="Pfam" id="PF05649"/>
    </source>
</evidence>
<dbReference type="GeneID" id="101890275"/>
<dbReference type="RefSeq" id="XP_011295130.2">
    <property type="nucleotide sequence ID" value="XM_011296828.2"/>
</dbReference>
<dbReference type="Pfam" id="PF01431">
    <property type="entry name" value="Peptidase_M13"/>
    <property type="match status" value="1"/>
</dbReference>
<evidence type="ECO:0000259" key="10">
    <source>
        <dbReference type="Pfam" id="PF01431"/>
    </source>
</evidence>
<dbReference type="Proteomes" id="UP001652621">
    <property type="component" value="Unplaced"/>
</dbReference>
<evidence type="ECO:0000313" key="13">
    <source>
        <dbReference type="RefSeq" id="XP_011295130.2"/>
    </source>
</evidence>
<sequence>MLQSNRRRYGRLMLWAMIGCCVWTGQCLGQGYNRNYRSQQSSNRHSMNYQNAPGFVVGGSGAVGANGAAASLGGGLSHVQSATERRYTGGEMLKFLNVEQDPCSDFYDYACGKWLQNQNVSDARDGDVVTVPGLLERKVVQQLQRRLDDASRNPHPVVNKFYRSCLSTNWNEEKLFIKRFVATYGGLPDVKDTWRERAYQWIEILARLKLDFNLDILIAFSMAPNGRPVLREPSTTIMPAELCNAEASPQIDEQDEIFETIQMEIKEKLQLWFDFGDGDANRLAGDIQRFEFDLCKFMRKADIMAIKTDEEEEEEEDGEREEADSGRPPPLTNYGPRRQGRSPIPPHLHSKQRLLELETNQKLINFVQLCMGQPQGQGRTDFQIISPEYLQYLTGISGRKPSFANYIMYRALSELTLPQMDRKPYCVRKVMQMFPEYMGNLYQMSIPAQTREFVKQDVASIFRDIKEAIPRSLRKSIDSLQISEPSYQSGVVGGVDPQTYAGIKTNGNYWEILKSITLNNVQQQQALLTPPPQRGRQSAPILASNVVEAFATHLGSNEKIVQFGWGLLQPPFYAYNYPKSLKYSSLGFAIARQLIKHHLDEQNANDRGATTRQPYSAQLDEFLSQRECFRAQMSSYFFNTPDVFRNASQLSEFMADATALSVAFTAYNNWLDKQEAFNPDLKFETLPKMNFSNTQLFFINFAQISCAERFSEEPVAEPSECCPLDLHTPERLKINGPLSNDEEFGLDFNCPIGADLNLADKCSILGNEFKRSY</sequence>
<protein>
    <submittedName>
        <fullName evidence="13">Endothelin-converting enzyme homolog</fullName>
    </submittedName>
</protein>